<evidence type="ECO:0000256" key="10">
    <source>
        <dbReference type="PIRSR" id="PIRSR607992-1"/>
    </source>
</evidence>
<name>A0A4D5RB75_SCOVI</name>
<keyword evidence="5 12" id="KW-0999">Mitochondrion inner membrane</keyword>
<accession>A0A4D5RB75</accession>
<keyword evidence="12" id="KW-0249">Electron transport</keyword>
<dbReference type="GO" id="GO:0020037">
    <property type="term" value="F:heme binding"/>
    <property type="evidence" value="ECO:0007669"/>
    <property type="project" value="TreeGrafter"/>
</dbReference>
<dbReference type="PANTHER" id="PTHR13337:SF2">
    <property type="entry name" value="SUCCINATE DEHYDROGENASE [UBIQUINONE] CYTOCHROME B SMALL SUBUNIT, MITOCHONDRIAL"/>
    <property type="match status" value="1"/>
</dbReference>
<comment type="similarity">
    <text evidence="2 12">Belongs to the CybS family.</text>
</comment>
<dbReference type="GO" id="GO:0006121">
    <property type="term" value="P:mitochondrial electron transport, succinate to ubiquinone"/>
    <property type="evidence" value="ECO:0007669"/>
    <property type="project" value="TreeGrafter"/>
</dbReference>
<comment type="function">
    <text evidence="12">Membrane-anchoring subunit of succinate dehydrogenase (SDH) that is involved in complex II of the mitochondrial electron transport chain and is responsible for transferring electrons from succinate to ubiquinone (coenzyme Q).</text>
</comment>
<evidence type="ECO:0000256" key="9">
    <source>
        <dbReference type="ARBA" id="ARBA00023136"/>
    </source>
</evidence>
<comment type="subcellular location">
    <subcellularLocation>
        <location evidence="1 12">Mitochondrion inner membrane</location>
        <topology evidence="1 12">Multi-pass membrane protein</topology>
    </subcellularLocation>
</comment>
<keyword evidence="9 12" id="KW-0472">Membrane</keyword>
<dbReference type="Pfam" id="PF05328">
    <property type="entry name" value="CybS"/>
    <property type="match status" value="1"/>
</dbReference>
<evidence type="ECO:0000256" key="6">
    <source>
        <dbReference type="ARBA" id="ARBA00022946"/>
    </source>
</evidence>
<comment type="caution">
    <text evidence="12">Lacks conserved residue(s) required for the propagation of feature annotation.</text>
</comment>
<dbReference type="CDD" id="cd03496">
    <property type="entry name" value="SQR_TypeC_CybS"/>
    <property type="match status" value="1"/>
</dbReference>
<dbReference type="GO" id="GO:0006099">
    <property type="term" value="P:tricarboxylic acid cycle"/>
    <property type="evidence" value="ECO:0007669"/>
    <property type="project" value="UniProtKB-KW"/>
</dbReference>
<dbReference type="EMBL" id="GGNE01000463">
    <property type="protein sequence ID" value="MIC89004.1"/>
    <property type="molecule type" value="Transcribed_RNA"/>
</dbReference>
<keyword evidence="12" id="KW-0349">Heme</keyword>
<evidence type="ECO:0000256" key="11">
    <source>
        <dbReference type="PIRSR" id="PIRSR607992-2"/>
    </source>
</evidence>
<evidence type="ECO:0000256" key="4">
    <source>
        <dbReference type="ARBA" id="ARBA00022692"/>
    </source>
</evidence>
<dbReference type="AlphaFoldDB" id="A0A4D5RB75"/>
<evidence type="ECO:0000256" key="8">
    <source>
        <dbReference type="ARBA" id="ARBA00023128"/>
    </source>
</evidence>
<proteinExistence type="inferred from homology"/>
<evidence type="ECO:0000256" key="12">
    <source>
        <dbReference type="RuleBase" id="RU364031"/>
    </source>
</evidence>
<dbReference type="InterPro" id="IPR034804">
    <property type="entry name" value="SQR/QFR_C/D"/>
</dbReference>
<keyword evidence="11 12" id="KW-0479">Metal-binding</keyword>
<sequence>MASGMLLRVVHPRVSAQKLLVISSLRNFPVRPTSATTTTVLPHRQSSSEVSHDYSRMWTLERIVATSMLPIIPATIAISSPVLDYTLALLLTVHSHWSLENVIHDYIRPRLHGEAAPRIAIAVLYFFSAMTLGGLFYFNYNDVGLGNAVRMIWKL</sequence>
<keyword evidence="12" id="KW-0816">Tricarboxylic acid cycle</keyword>
<dbReference type="Gene3D" id="1.20.1300.10">
    <property type="entry name" value="Fumarate reductase/succinate dehydrogenase, transmembrane subunit"/>
    <property type="match status" value="1"/>
</dbReference>
<feature type="binding site" evidence="10">
    <location>
        <position position="106"/>
    </location>
    <ligand>
        <name>a ubiquinone</name>
        <dbReference type="ChEBI" id="CHEBI:16389"/>
        <note>ligand shared with IP/SDHB</note>
    </ligand>
</feature>
<evidence type="ECO:0000313" key="13">
    <source>
        <dbReference type="EMBL" id="MIC89004.1"/>
    </source>
</evidence>
<organism evidence="13">
    <name type="scientific">Scolopendra viridis</name>
    <name type="common">Giant centipede</name>
    <dbReference type="NCBI Taxonomy" id="118503"/>
    <lineage>
        <taxon>Eukaryota</taxon>
        <taxon>Metazoa</taxon>
        <taxon>Ecdysozoa</taxon>
        <taxon>Arthropoda</taxon>
        <taxon>Myriapoda</taxon>
        <taxon>Chilopoda</taxon>
        <taxon>Pleurostigmophora</taxon>
        <taxon>Scolopendromorpha</taxon>
        <taxon>Scolopendridae</taxon>
        <taxon>Scolopendra</taxon>
    </lineage>
</organism>
<dbReference type="GO" id="GO:0046872">
    <property type="term" value="F:metal ion binding"/>
    <property type="evidence" value="ECO:0007669"/>
    <property type="project" value="UniProtKB-KW"/>
</dbReference>
<keyword evidence="11" id="KW-0408">Iron</keyword>
<dbReference type="GO" id="GO:0048039">
    <property type="term" value="F:ubiquinone binding"/>
    <property type="evidence" value="ECO:0007669"/>
    <property type="project" value="TreeGrafter"/>
</dbReference>
<feature type="binding site" description="axial binding residue" evidence="11">
    <location>
        <position position="94"/>
    </location>
    <ligand>
        <name>heme b</name>
        <dbReference type="ChEBI" id="CHEBI:60344"/>
        <note>ligand shared with SDHC</note>
    </ligand>
    <ligandPart>
        <name>Fe</name>
        <dbReference type="ChEBI" id="CHEBI:18248"/>
    </ligandPart>
</feature>
<keyword evidence="3 12" id="KW-0813">Transport</keyword>
<keyword evidence="7 12" id="KW-1133">Transmembrane helix</keyword>
<dbReference type="InterPro" id="IPR007992">
    <property type="entry name" value="CybS"/>
</dbReference>
<evidence type="ECO:0000256" key="7">
    <source>
        <dbReference type="ARBA" id="ARBA00022989"/>
    </source>
</evidence>
<feature type="transmembrane region" description="Helical" evidence="12">
    <location>
        <begin position="119"/>
        <end position="138"/>
    </location>
</feature>
<reference evidence="13" key="1">
    <citation type="journal article" date="2018" name="Toxicon">
        <title>Venom-gland transcriptomics and venom proteomics of the giant Florida blue centipede, Scolopendra viridis.</title>
        <authorList>
            <person name="Ward M.J."/>
            <person name="Rokyta D.R."/>
        </authorList>
    </citation>
    <scope>NUCLEOTIDE SEQUENCE</scope>
    <source>
        <tissue evidence="13">Venom gland</tissue>
    </source>
</reference>
<keyword evidence="13" id="KW-0830">Ubiquinone</keyword>
<evidence type="ECO:0000256" key="2">
    <source>
        <dbReference type="ARBA" id="ARBA00007294"/>
    </source>
</evidence>
<keyword evidence="6 12" id="KW-0809">Transit peptide</keyword>
<dbReference type="PANTHER" id="PTHR13337">
    <property type="entry name" value="SUCCINATE DEHYDROGENASE"/>
    <property type="match status" value="1"/>
</dbReference>
<keyword evidence="4 12" id="KW-0812">Transmembrane</keyword>
<protein>
    <recommendedName>
        <fullName evidence="12">Succinate dehydrogenase [ubiquinone] cytochrome b small subunit</fullName>
    </recommendedName>
</protein>
<evidence type="ECO:0000256" key="1">
    <source>
        <dbReference type="ARBA" id="ARBA00004448"/>
    </source>
</evidence>
<evidence type="ECO:0000256" key="5">
    <source>
        <dbReference type="ARBA" id="ARBA00022792"/>
    </source>
</evidence>
<evidence type="ECO:0000256" key="3">
    <source>
        <dbReference type="ARBA" id="ARBA00022448"/>
    </source>
</evidence>
<keyword evidence="8 12" id="KW-0496">Mitochondrion</keyword>
<dbReference type="GO" id="GO:0005743">
    <property type="term" value="C:mitochondrial inner membrane"/>
    <property type="evidence" value="ECO:0007669"/>
    <property type="project" value="UniProtKB-SubCell"/>
</dbReference>